<dbReference type="GO" id="GO:0004175">
    <property type="term" value="F:endopeptidase activity"/>
    <property type="evidence" value="ECO:0007669"/>
    <property type="project" value="TreeGrafter"/>
</dbReference>
<evidence type="ECO:0000259" key="7">
    <source>
        <dbReference type="PROSITE" id="PS50106"/>
    </source>
</evidence>
<comment type="similarity">
    <text evidence="1 5">Belongs to the peptidase S41A family.</text>
</comment>
<dbReference type="GO" id="GO:0008236">
    <property type="term" value="F:serine-type peptidase activity"/>
    <property type="evidence" value="ECO:0007669"/>
    <property type="project" value="UniProtKB-KW"/>
</dbReference>
<feature type="transmembrane region" description="Helical" evidence="6">
    <location>
        <begin position="6"/>
        <end position="30"/>
    </location>
</feature>
<evidence type="ECO:0000256" key="6">
    <source>
        <dbReference type="SAM" id="Phobius"/>
    </source>
</evidence>
<dbReference type="SUPFAM" id="SSF52096">
    <property type="entry name" value="ClpP/crotonase"/>
    <property type="match status" value="1"/>
</dbReference>
<dbReference type="AlphaFoldDB" id="A0A1G2PKJ4"/>
<dbReference type="InterPro" id="IPR029045">
    <property type="entry name" value="ClpP/crotonase-like_dom_sf"/>
</dbReference>
<dbReference type="PROSITE" id="PS50106">
    <property type="entry name" value="PDZ"/>
    <property type="match status" value="1"/>
</dbReference>
<comment type="caution">
    <text evidence="8">The sequence shown here is derived from an EMBL/GenBank/DDBJ whole genome shotgun (WGS) entry which is preliminary data.</text>
</comment>
<evidence type="ECO:0000256" key="5">
    <source>
        <dbReference type="RuleBase" id="RU004404"/>
    </source>
</evidence>
<protein>
    <recommendedName>
        <fullName evidence="7">PDZ domain-containing protein</fullName>
    </recommendedName>
</protein>
<dbReference type="NCBIfam" id="TIGR00225">
    <property type="entry name" value="prc"/>
    <property type="match status" value="1"/>
</dbReference>
<dbReference type="Gene3D" id="2.30.42.10">
    <property type="match status" value="1"/>
</dbReference>
<dbReference type="GO" id="GO:0006508">
    <property type="term" value="P:proteolysis"/>
    <property type="evidence" value="ECO:0007669"/>
    <property type="project" value="UniProtKB-KW"/>
</dbReference>
<dbReference type="Pfam" id="PF17820">
    <property type="entry name" value="PDZ_6"/>
    <property type="match status" value="1"/>
</dbReference>
<keyword evidence="6" id="KW-0472">Membrane</keyword>
<dbReference type="Gene3D" id="3.30.750.44">
    <property type="match status" value="1"/>
</dbReference>
<feature type="domain" description="PDZ" evidence="7">
    <location>
        <begin position="100"/>
        <end position="174"/>
    </location>
</feature>
<dbReference type="SMART" id="SM00245">
    <property type="entry name" value="TSPc"/>
    <property type="match status" value="1"/>
</dbReference>
<keyword evidence="4 5" id="KW-0720">Serine protease</keyword>
<evidence type="ECO:0000313" key="9">
    <source>
        <dbReference type="Proteomes" id="UP000177629"/>
    </source>
</evidence>
<dbReference type="InterPro" id="IPR001478">
    <property type="entry name" value="PDZ"/>
</dbReference>
<evidence type="ECO:0000256" key="3">
    <source>
        <dbReference type="ARBA" id="ARBA00022801"/>
    </source>
</evidence>
<evidence type="ECO:0000313" key="8">
    <source>
        <dbReference type="EMBL" id="OHA48161.1"/>
    </source>
</evidence>
<dbReference type="Pfam" id="PF03572">
    <property type="entry name" value="Peptidase_S41"/>
    <property type="match status" value="1"/>
</dbReference>
<dbReference type="InterPro" id="IPR005151">
    <property type="entry name" value="Tail-specific_protease"/>
</dbReference>
<dbReference type="FunFam" id="2.30.42.10:FF:000063">
    <property type="entry name" value="Peptidase, S41 family"/>
    <property type="match status" value="1"/>
</dbReference>
<evidence type="ECO:0000256" key="2">
    <source>
        <dbReference type="ARBA" id="ARBA00022670"/>
    </source>
</evidence>
<keyword evidence="3 5" id="KW-0378">Hydrolase</keyword>
<proteinExistence type="inferred from homology"/>
<name>A0A1G2PKJ4_9BACT</name>
<dbReference type="Gene3D" id="3.90.226.10">
    <property type="entry name" value="2-enoyl-CoA Hydratase, Chain A, domain 1"/>
    <property type="match status" value="1"/>
</dbReference>
<dbReference type="CDD" id="cd06782">
    <property type="entry name" value="cpPDZ_CPP-like"/>
    <property type="match status" value="1"/>
</dbReference>
<dbReference type="InterPro" id="IPR036034">
    <property type="entry name" value="PDZ_sf"/>
</dbReference>
<dbReference type="Proteomes" id="UP000177629">
    <property type="component" value="Unassembled WGS sequence"/>
</dbReference>
<sequence>MQNKIIFIFILCGFLITGFVFGAVIARVWGDKIFSLSSWKANPEDSNIDISLLAETIQILKDNYIHPENLSEQNLLWGAIRGLVRESTDDYTTFFDPDEAKRFLEDTSGHFEGIGAEIGFRDGLLAIIAPLEGTPAKEAGLEARDIILAIDDTSTEDITLEEAVAKIRGPAGTIVTLRISRNQEAAKEISITRAQIVVPPLDLKIEDGIATVQFHSFSSEAAVAFQAAAAQITKANARGLILDLRNNPGGFLDQAVKVAGFLLPEDSVVVIERKRGEADIIHRSSGPGLLADFPTVVLMNEGTASAAEILAGALRDERDIKLVGSETFGKGSIQELIRLKQSGAVLKITVGEWRTPAGNSLAEAGLNPDILVEIKPEEREAGLDPQLDVAKSLLP</sequence>
<dbReference type="SUPFAM" id="SSF50156">
    <property type="entry name" value="PDZ domain-like"/>
    <property type="match status" value="1"/>
</dbReference>
<dbReference type="CDD" id="cd07560">
    <property type="entry name" value="Peptidase_S41_CPP"/>
    <property type="match status" value="1"/>
</dbReference>
<dbReference type="PANTHER" id="PTHR32060">
    <property type="entry name" value="TAIL-SPECIFIC PROTEASE"/>
    <property type="match status" value="1"/>
</dbReference>
<dbReference type="PANTHER" id="PTHR32060:SF30">
    <property type="entry name" value="CARBOXY-TERMINAL PROCESSING PROTEASE CTPA"/>
    <property type="match status" value="1"/>
</dbReference>
<dbReference type="GO" id="GO:0030288">
    <property type="term" value="C:outer membrane-bounded periplasmic space"/>
    <property type="evidence" value="ECO:0007669"/>
    <property type="project" value="TreeGrafter"/>
</dbReference>
<dbReference type="STRING" id="1802362.A2806_00800"/>
<keyword evidence="6" id="KW-1133">Transmembrane helix</keyword>
<organism evidence="8 9">
    <name type="scientific">Candidatus Terrybacteria bacterium RIFCSPHIGHO2_01_FULL_48_17</name>
    <dbReference type="NCBI Taxonomy" id="1802362"/>
    <lineage>
        <taxon>Bacteria</taxon>
        <taxon>Candidatus Terryibacteriota</taxon>
    </lineage>
</organism>
<dbReference type="GO" id="GO:0007165">
    <property type="term" value="P:signal transduction"/>
    <property type="evidence" value="ECO:0007669"/>
    <property type="project" value="TreeGrafter"/>
</dbReference>
<evidence type="ECO:0000256" key="4">
    <source>
        <dbReference type="ARBA" id="ARBA00022825"/>
    </source>
</evidence>
<dbReference type="EMBL" id="MHSS01000008">
    <property type="protein sequence ID" value="OHA48161.1"/>
    <property type="molecule type" value="Genomic_DNA"/>
</dbReference>
<evidence type="ECO:0000256" key="1">
    <source>
        <dbReference type="ARBA" id="ARBA00009179"/>
    </source>
</evidence>
<reference evidence="8 9" key="1">
    <citation type="journal article" date="2016" name="Nat. Commun.">
        <title>Thousands of microbial genomes shed light on interconnected biogeochemical processes in an aquifer system.</title>
        <authorList>
            <person name="Anantharaman K."/>
            <person name="Brown C.T."/>
            <person name="Hug L.A."/>
            <person name="Sharon I."/>
            <person name="Castelle C.J."/>
            <person name="Probst A.J."/>
            <person name="Thomas B.C."/>
            <person name="Singh A."/>
            <person name="Wilkins M.J."/>
            <person name="Karaoz U."/>
            <person name="Brodie E.L."/>
            <person name="Williams K.H."/>
            <person name="Hubbard S.S."/>
            <person name="Banfield J.F."/>
        </authorList>
    </citation>
    <scope>NUCLEOTIDE SEQUENCE [LARGE SCALE GENOMIC DNA]</scope>
</reference>
<dbReference type="SMART" id="SM00228">
    <property type="entry name" value="PDZ"/>
    <property type="match status" value="1"/>
</dbReference>
<dbReference type="InterPro" id="IPR004447">
    <property type="entry name" value="Peptidase_S41A"/>
</dbReference>
<gene>
    <name evidence="8" type="ORF">A2806_00800</name>
</gene>
<keyword evidence="2 5" id="KW-0645">Protease</keyword>
<keyword evidence="6" id="KW-0812">Transmembrane</keyword>
<dbReference type="InterPro" id="IPR041489">
    <property type="entry name" value="PDZ_6"/>
</dbReference>
<accession>A0A1G2PKJ4</accession>